<evidence type="ECO:0008006" key="6">
    <source>
        <dbReference type="Google" id="ProtNLM"/>
    </source>
</evidence>
<gene>
    <name evidence="4" type="ORF">CEUTPL_LOCUS10302</name>
</gene>
<evidence type="ECO:0000313" key="5">
    <source>
        <dbReference type="Proteomes" id="UP001152799"/>
    </source>
</evidence>
<dbReference type="GO" id="GO:0006508">
    <property type="term" value="P:proteolysis"/>
    <property type="evidence" value="ECO:0007669"/>
    <property type="project" value="UniProtKB-KW"/>
</dbReference>
<protein>
    <recommendedName>
        <fullName evidence="6">Cytosolic non-specific dipeptidase</fullName>
    </recommendedName>
</protein>
<keyword evidence="1" id="KW-0645">Protease</keyword>
<dbReference type="Gene3D" id="3.30.70.360">
    <property type="match status" value="1"/>
</dbReference>
<dbReference type="Gene3D" id="3.40.630.10">
    <property type="entry name" value="Zn peptidases"/>
    <property type="match status" value="1"/>
</dbReference>
<dbReference type="EMBL" id="OU892282">
    <property type="protein sequence ID" value="CAG9769828.1"/>
    <property type="molecule type" value="Genomic_DNA"/>
</dbReference>
<dbReference type="PANTHER" id="PTHR43270:SF4">
    <property type="entry name" value="CARNOSINE DIPEPTIDASE 2, ISOFORM A"/>
    <property type="match status" value="1"/>
</dbReference>
<dbReference type="Proteomes" id="UP001152799">
    <property type="component" value="Chromosome 6"/>
</dbReference>
<dbReference type="InterPro" id="IPR051458">
    <property type="entry name" value="Cyt/Met_Dipeptidase"/>
</dbReference>
<evidence type="ECO:0000256" key="2">
    <source>
        <dbReference type="ARBA" id="ARBA00022723"/>
    </source>
</evidence>
<dbReference type="OrthoDB" id="7832001at2759"/>
<name>A0A9N9QQE2_9CUCU</name>
<organism evidence="4 5">
    <name type="scientific">Ceutorhynchus assimilis</name>
    <name type="common">cabbage seed weevil</name>
    <dbReference type="NCBI Taxonomy" id="467358"/>
    <lineage>
        <taxon>Eukaryota</taxon>
        <taxon>Metazoa</taxon>
        <taxon>Ecdysozoa</taxon>
        <taxon>Arthropoda</taxon>
        <taxon>Hexapoda</taxon>
        <taxon>Insecta</taxon>
        <taxon>Pterygota</taxon>
        <taxon>Neoptera</taxon>
        <taxon>Endopterygota</taxon>
        <taxon>Coleoptera</taxon>
        <taxon>Polyphaga</taxon>
        <taxon>Cucujiformia</taxon>
        <taxon>Curculionidae</taxon>
        <taxon>Ceutorhynchinae</taxon>
        <taxon>Ceutorhynchus</taxon>
    </lineage>
</organism>
<evidence type="ECO:0000256" key="3">
    <source>
        <dbReference type="ARBA" id="ARBA00022801"/>
    </source>
</evidence>
<dbReference type="SUPFAM" id="SSF53187">
    <property type="entry name" value="Zn-dependent exopeptidases"/>
    <property type="match status" value="1"/>
</dbReference>
<dbReference type="Pfam" id="PF01546">
    <property type="entry name" value="Peptidase_M20"/>
    <property type="match status" value="1"/>
</dbReference>
<keyword evidence="5" id="KW-1185">Reference proteome</keyword>
<keyword evidence="2" id="KW-0479">Metal-binding</keyword>
<sequence>MVFPHLYRAEHSETNTTNGVYGDYYAKKQSKKIGIQKDLLKILNYIDSHRNQFLDKLADIIQIKSVSGRLKYQRDVQKMVLYTETWLKRLRMKYECFDIGTYNLEGETVRVPSIILASLEQDSSYKTICAYLHMDVPDPDMEQWKTNPFELTLVENGYYGNGVACGKGYALMWFHVIEAFQKIQMPLPVNIKFIIEFMHHENSIGLSELLQKRKQDFFCRIYCVIICESEWIGMKYPCLVYGCAGAINLEISITKIEKSETDIKEDMEKIANTLVDADDNVLIKGFDDLVEDLTPDEENIYEELQEFDIETRRKSLPESKQSWDQVRLLMDLWRHSSLYLHENLECICEKRDSSKIKKVITAKVVPKQDMDKLIQAIENHIQNVVKDLKIQNEVRCEVMDVKRYWIENFRRPCFIAVKRALTQIYKEVPNMIRRSTVTEALTVMDRTLEKPIVMVPLSRSVSRPGKCNENITYRNYIEGTKVIAAILFQISYTTDVNPKK</sequence>
<proteinExistence type="predicted"/>
<evidence type="ECO:0000313" key="4">
    <source>
        <dbReference type="EMBL" id="CAG9769828.1"/>
    </source>
</evidence>
<dbReference type="PANTHER" id="PTHR43270">
    <property type="entry name" value="BETA-ALA-HIS DIPEPTIDASE"/>
    <property type="match status" value="1"/>
</dbReference>
<dbReference type="GO" id="GO:0008233">
    <property type="term" value="F:peptidase activity"/>
    <property type="evidence" value="ECO:0007669"/>
    <property type="project" value="UniProtKB-KW"/>
</dbReference>
<dbReference type="GO" id="GO:0046872">
    <property type="term" value="F:metal ion binding"/>
    <property type="evidence" value="ECO:0007669"/>
    <property type="project" value="UniProtKB-KW"/>
</dbReference>
<dbReference type="AlphaFoldDB" id="A0A9N9QQE2"/>
<accession>A0A9N9QQE2</accession>
<dbReference type="InterPro" id="IPR002933">
    <property type="entry name" value="Peptidase_M20"/>
</dbReference>
<reference evidence="4" key="1">
    <citation type="submission" date="2022-01" db="EMBL/GenBank/DDBJ databases">
        <authorList>
            <person name="King R."/>
        </authorList>
    </citation>
    <scope>NUCLEOTIDE SEQUENCE</scope>
</reference>
<evidence type="ECO:0000256" key="1">
    <source>
        <dbReference type="ARBA" id="ARBA00022670"/>
    </source>
</evidence>
<keyword evidence="3" id="KW-0378">Hydrolase</keyword>